<keyword evidence="4" id="KW-1185">Reference proteome</keyword>
<evidence type="ECO:0000256" key="2">
    <source>
        <dbReference type="SAM" id="MobiDB-lite"/>
    </source>
</evidence>
<sequence>MSQRTTAPKSGDSEGSGGGSDTLNLSSPPGDIKPRVATQCFGIEKNSIKQLLNEFKGLYEQRLRCLESDTTIIREETLQRKVDFLQSYVNDLADQNQVLVQTIEDLQKEADHKVSHLGMKLRTSGRILDVPEVAWKTLSLDELVEPIPDIPHKPGSLVQIASELEELKIQLQTKDMVIRDLERELRENIQQKQKVLEGSERLVHLKSELSCLQRIQKDNMKEIAEKDIRITKLQANIELLQHEGVDTHAQLSKLNVRVRELQEEVRRKEEEWMQREAKQRLKYEKKLQEADDRRRQERQGRAEEEKRRDEELERALEEERKAHTQAIKKWAEKTSILNSELQTSEYMVNDISETLDQAKASVNVERQQRQQIQDQFQHANKEVERLQQELTYVRHTTEKKIQKREIKMCALVKELAESKKQHSDCQKKLLGRETALEKLCEERDELRAQMEDKSRECVHINQTKERLEADLALSHEKLHTSHLEVRSRDQLILQLRAEMKTAEQTHQGTQKQVVTLEGEVRRLNQKVRGHQEETCQLTEKVRDTERLKDQKEKDQQQLHDQLCISQQQIEASEEKLKKQEVELEFLHQQLRAAKEQLKEASLQADEQKETVATVKQKYTAAIEKVHKVQGRVELLEEELRYSQQQLKESQLASHSVKEELAELERRYHEKVGQWESSQEALDQLTDELQANQNQLRESQQNVDHFKSLMGTLHEQVDMLKQQKLMIECDLKLYQQSHSHSDEEYLSLLRHRQQLHKRCTEQVERLAECEKAILQMKSELERQNQEKAGLKQSLVASHHTLLTNRSQLEQEVTRLNKEVTRLELELVDTQKVHMTLLRQSEEELMEARQEAARRSRKVDVQKGEVQRLQKEIQKEEEKVMSSLREKQSLSSYIRQLSQELEDLRNKHQLTGSNQSIYPSVPYVIHLSVHLCSQQIAFHSTRYTYRVYTNSPIHQSNIRLFCLYLIVIVETL</sequence>
<reference evidence="3 4" key="1">
    <citation type="submission" date="2024-01" db="EMBL/GenBank/DDBJ databases">
        <authorList>
            <person name="Alioto T."/>
            <person name="Alioto T."/>
            <person name="Gomez Garrido J."/>
        </authorList>
    </citation>
    <scope>NUCLEOTIDE SEQUENCE [LARGE SCALE GENOMIC DNA]</scope>
</reference>
<dbReference type="GO" id="GO:0007283">
    <property type="term" value="P:spermatogenesis"/>
    <property type="evidence" value="ECO:0007669"/>
    <property type="project" value="TreeGrafter"/>
</dbReference>
<evidence type="ECO:0000256" key="1">
    <source>
        <dbReference type="SAM" id="Coils"/>
    </source>
</evidence>
<dbReference type="PANTHER" id="PTHR18881:SF2">
    <property type="entry name" value="POLYAMINE-MODULATED FACTOR 1-BINDING PROTEIN 1"/>
    <property type="match status" value="1"/>
</dbReference>
<dbReference type="InterPro" id="IPR037391">
    <property type="entry name" value="PMF1-bd"/>
</dbReference>
<evidence type="ECO:0000313" key="3">
    <source>
        <dbReference type="EMBL" id="CAK6951863.1"/>
    </source>
</evidence>
<dbReference type="Proteomes" id="UP001314229">
    <property type="component" value="Unassembled WGS sequence"/>
</dbReference>
<dbReference type="PANTHER" id="PTHR18881">
    <property type="entry name" value="POLYAMINE-MODULATED FACTOR 1-BINDING PROTEIN 1-RELATED"/>
    <property type="match status" value="1"/>
</dbReference>
<feature type="region of interest" description="Disordered" evidence="2">
    <location>
        <begin position="288"/>
        <end position="310"/>
    </location>
</feature>
<organism evidence="3 4">
    <name type="scientific">Scomber scombrus</name>
    <name type="common">Atlantic mackerel</name>
    <name type="synonym">Scomber vernalis</name>
    <dbReference type="NCBI Taxonomy" id="13677"/>
    <lineage>
        <taxon>Eukaryota</taxon>
        <taxon>Metazoa</taxon>
        <taxon>Chordata</taxon>
        <taxon>Craniata</taxon>
        <taxon>Vertebrata</taxon>
        <taxon>Euteleostomi</taxon>
        <taxon>Actinopterygii</taxon>
        <taxon>Neopterygii</taxon>
        <taxon>Teleostei</taxon>
        <taxon>Neoteleostei</taxon>
        <taxon>Acanthomorphata</taxon>
        <taxon>Pelagiaria</taxon>
        <taxon>Scombriformes</taxon>
        <taxon>Scombridae</taxon>
        <taxon>Scomber</taxon>
    </lineage>
</organism>
<proteinExistence type="predicted"/>
<comment type="caution">
    <text evidence="3">The sequence shown here is derived from an EMBL/GenBank/DDBJ whole genome shotgun (WGS) entry which is preliminary data.</text>
</comment>
<keyword evidence="1" id="KW-0175">Coiled coil</keyword>
<dbReference type="EMBL" id="CAWUFR010000008">
    <property type="protein sequence ID" value="CAK6951863.1"/>
    <property type="molecule type" value="Genomic_DNA"/>
</dbReference>
<dbReference type="AlphaFoldDB" id="A0AAV1MXZ7"/>
<protein>
    <submittedName>
        <fullName evidence="3">LOW QUALITY PROTEIN: myosin-11-like</fullName>
    </submittedName>
</protein>
<feature type="coiled-coil region" evidence="1">
    <location>
        <begin position="765"/>
        <end position="912"/>
    </location>
</feature>
<name>A0AAV1MXZ7_SCOSC</name>
<dbReference type="SUPFAM" id="SSF57997">
    <property type="entry name" value="Tropomyosin"/>
    <property type="match status" value="1"/>
</dbReference>
<gene>
    <name evidence="3" type="ORF">FSCOSCO3_A017491</name>
</gene>
<accession>A0AAV1MXZ7</accession>
<feature type="region of interest" description="Disordered" evidence="2">
    <location>
        <begin position="1"/>
        <end position="31"/>
    </location>
</feature>
<evidence type="ECO:0000313" key="4">
    <source>
        <dbReference type="Proteomes" id="UP001314229"/>
    </source>
</evidence>
<feature type="coiled-coil region" evidence="1">
    <location>
        <begin position="436"/>
        <end position="701"/>
    </location>
</feature>